<evidence type="ECO:0000256" key="4">
    <source>
        <dbReference type="ARBA" id="ARBA00008148"/>
    </source>
</evidence>
<evidence type="ECO:0000256" key="15">
    <source>
        <dbReference type="ARBA" id="ARBA00025880"/>
    </source>
</evidence>
<dbReference type="GO" id="GO:0006886">
    <property type="term" value="P:intracellular protein transport"/>
    <property type="evidence" value="ECO:0007669"/>
    <property type="project" value="TreeGrafter"/>
</dbReference>
<sequence length="575" mass="65326">MAGGSGSILENLSGKKLAVIVSIVLVVQGLCFLLGGVIAPAPSNADQVLGSICAQENPTVPGDFSWPWAFPRGSKRRPVNCNLIENLAYIHTKDLNITANHLVFSFQLPLPKENKDLDYSRWQQNLIGVLHMDILHDPNNPLKQDPVVTMDIKMGYRNKHESPDTWHLLANSTETRTLKCDINSTHHHIDQLHYGGYNCDVMSLFELGSLHHDYYLINVKFPLNEDQTINTHIGQLNDVWLVVIHQNGGFTQVFLSLKTVFLPIILATMMWYWKRIRIMDRPPHLLECCILALSVAMTAINLPIEFLTLSFNMPYMMLICDIRQGIFYAMLFSFWLIFCGEHLMEDNDDVERNRLSAYWQQLLFVFTGCLCMLVFDICERGVHLTNPFYSIWSTQLGHDLATGFLALTLVCAISYFCYLCRLLYRVRCNISSKRSALPGMSQTRRLFYEGIIYRFKFLLLATLVTAALTVVAHFVSQWSEGQWKFDEEISLEFTSAFFTGVLGCWNGYVFMLLVLYAPSHKYKNQSQGTDLNNLTDENQDSIEFSRLTNSEGCAEVPEASGVAALAEFAKKIAVD</sequence>
<evidence type="ECO:0000256" key="12">
    <source>
        <dbReference type="ARBA" id="ARBA00023257"/>
    </source>
</evidence>
<dbReference type="InterPro" id="IPR053936">
    <property type="entry name" value="WLS_GOLD"/>
</dbReference>
<evidence type="ECO:0000256" key="18">
    <source>
        <dbReference type="SAM" id="Phobius"/>
    </source>
</evidence>
<dbReference type="GO" id="GO:0000139">
    <property type="term" value="C:Golgi membrane"/>
    <property type="evidence" value="ECO:0007669"/>
    <property type="project" value="UniProtKB-SubCell"/>
</dbReference>
<evidence type="ECO:0000256" key="6">
    <source>
        <dbReference type="ARBA" id="ARBA00022473"/>
    </source>
</evidence>
<dbReference type="OMA" id="GQWKWDE"/>
<dbReference type="CTD" id="79971"/>
<keyword evidence="13" id="KW-0966">Cell projection</keyword>
<evidence type="ECO:0000256" key="9">
    <source>
        <dbReference type="ARBA" id="ARBA00022989"/>
    </source>
</evidence>
<dbReference type="AlphaFoldDB" id="A0A7M7JD98"/>
<dbReference type="GeneID" id="111245620"/>
<keyword evidence="22" id="KW-1185">Reference proteome</keyword>
<dbReference type="GO" id="GO:0061355">
    <property type="term" value="P:Wnt protein secretion"/>
    <property type="evidence" value="ECO:0007669"/>
    <property type="project" value="TreeGrafter"/>
</dbReference>
<feature type="transmembrane region" description="Helical" evidence="18">
    <location>
        <begin position="496"/>
        <end position="517"/>
    </location>
</feature>
<dbReference type="EnsemblMetazoa" id="XM_022794224">
    <property type="protein sequence ID" value="XP_022649959"/>
    <property type="gene ID" value="LOC111245620"/>
</dbReference>
<comment type="similarity">
    <text evidence="4">Belongs to the wntless family.</text>
</comment>
<evidence type="ECO:0000313" key="21">
    <source>
        <dbReference type="EnsemblMetazoa" id="XP_022649959"/>
    </source>
</evidence>
<reference evidence="21" key="1">
    <citation type="submission" date="2021-01" db="UniProtKB">
        <authorList>
            <consortium name="EnsemblMetazoa"/>
        </authorList>
    </citation>
    <scope>IDENTIFICATION</scope>
</reference>
<feature type="transmembrane region" description="Helical" evidence="18">
    <location>
        <begin position="17"/>
        <end position="39"/>
    </location>
</feature>
<dbReference type="Proteomes" id="UP000594260">
    <property type="component" value="Unplaced"/>
</dbReference>
<comment type="function">
    <text evidence="14">A segment polarity gene required for wingless (wg)-dependent patterning processes, acting in both wg-sending cells and wg-target cells. In non-neuronal cells wls directs wg secretion. The wls traffic loop encompasses the Golgi, the cell surface, an endocytic compartment and a retrograde route leading back to the Golgi, and involves clathrin-mediated endocytosis and the retromer complex (a conserved protein complex consisting of Vps35 and Vps26). In neuronal cells (the larval motorneuron NMJ), the wg signal moves across the synapse via the release of wls-containing exosome-like vesicles. Postsynaptic wls is required for the trafficking of fz2 through the fz2-interacting protein Grip.</text>
</comment>
<evidence type="ECO:0000259" key="20">
    <source>
        <dbReference type="Pfam" id="PF21883"/>
    </source>
</evidence>
<keyword evidence="10" id="KW-0333">Golgi apparatus</keyword>
<name>A0A7M7JD98_VARDE</name>
<proteinExistence type="inferred from homology"/>
<dbReference type="KEGG" id="vde:111245620"/>
<dbReference type="PANTHER" id="PTHR13449">
    <property type="entry name" value="INTEGRAL MEMBRANE PROTEIN GPR177"/>
    <property type="match status" value="1"/>
</dbReference>
<dbReference type="Pfam" id="PF06664">
    <property type="entry name" value="WLS-like_TM"/>
    <property type="match status" value="1"/>
</dbReference>
<protein>
    <recommendedName>
        <fullName evidence="5">Protein wntless</fullName>
    </recommendedName>
</protein>
<keyword evidence="7" id="KW-0879">Wnt signaling pathway</keyword>
<dbReference type="GO" id="GO:0045211">
    <property type="term" value="C:postsynaptic membrane"/>
    <property type="evidence" value="ECO:0007669"/>
    <property type="project" value="UniProtKB-SubCell"/>
</dbReference>
<evidence type="ECO:0000256" key="11">
    <source>
        <dbReference type="ARBA" id="ARBA00023136"/>
    </source>
</evidence>
<evidence type="ECO:0000256" key="10">
    <source>
        <dbReference type="ARBA" id="ARBA00023034"/>
    </source>
</evidence>
<dbReference type="InParanoid" id="A0A7M7JD98"/>
<keyword evidence="12" id="KW-0770">Synapse</keyword>
<dbReference type="Pfam" id="PF21883">
    <property type="entry name" value="WLS_GOLD"/>
    <property type="match status" value="1"/>
</dbReference>
<evidence type="ECO:0000256" key="5">
    <source>
        <dbReference type="ARBA" id="ARBA00015887"/>
    </source>
</evidence>
<dbReference type="InterPro" id="IPR009551">
    <property type="entry name" value="Wntless"/>
</dbReference>
<dbReference type="RefSeq" id="XP_022649959.1">
    <property type="nucleotide sequence ID" value="XM_022794224.1"/>
</dbReference>
<dbReference type="GO" id="GO:0016055">
    <property type="term" value="P:Wnt signaling pathway"/>
    <property type="evidence" value="ECO:0007669"/>
    <property type="project" value="UniProtKB-KW"/>
</dbReference>
<evidence type="ECO:0000256" key="8">
    <source>
        <dbReference type="ARBA" id="ARBA00022692"/>
    </source>
</evidence>
<evidence type="ECO:0000256" key="17">
    <source>
        <dbReference type="ARBA" id="ARBA00034107"/>
    </source>
</evidence>
<dbReference type="GO" id="GO:0010008">
    <property type="term" value="C:endosome membrane"/>
    <property type="evidence" value="ECO:0007669"/>
    <property type="project" value="UniProtKB-SubCell"/>
</dbReference>
<evidence type="ECO:0000256" key="13">
    <source>
        <dbReference type="ARBA" id="ARBA00023273"/>
    </source>
</evidence>
<feature type="transmembrane region" description="Helical" evidence="18">
    <location>
        <begin position="285"/>
        <end position="306"/>
    </location>
</feature>
<dbReference type="FunCoup" id="A0A7M7JD98">
    <property type="interactions" value="533"/>
</dbReference>
<dbReference type="PANTHER" id="PTHR13449:SF2">
    <property type="entry name" value="PROTEIN WNTLESS HOMOLOG"/>
    <property type="match status" value="1"/>
</dbReference>
<evidence type="ECO:0000256" key="2">
    <source>
        <dbReference type="ARBA" id="ARBA00004477"/>
    </source>
</evidence>
<evidence type="ECO:0000256" key="3">
    <source>
        <dbReference type="ARBA" id="ARBA00004653"/>
    </source>
</evidence>
<keyword evidence="8 18" id="KW-0812">Transmembrane</keyword>
<keyword evidence="11 18" id="KW-0472">Membrane</keyword>
<organism evidence="21 22">
    <name type="scientific">Varroa destructor</name>
    <name type="common">Honeybee mite</name>
    <dbReference type="NCBI Taxonomy" id="109461"/>
    <lineage>
        <taxon>Eukaryota</taxon>
        <taxon>Metazoa</taxon>
        <taxon>Ecdysozoa</taxon>
        <taxon>Arthropoda</taxon>
        <taxon>Chelicerata</taxon>
        <taxon>Arachnida</taxon>
        <taxon>Acari</taxon>
        <taxon>Parasitiformes</taxon>
        <taxon>Mesostigmata</taxon>
        <taxon>Gamasina</taxon>
        <taxon>Dermanyssoidea</taxon>
        <taxon>Varroidae</taxon>
        <taxon>Varroa</taxon>
    </lineage>
</organism>
<keyword evidence="6" id="KW-0217">Developmental protein</keyword>
<evidence type="ECO:0000256" key="7">
    <source>
        <dbReference type="ARBA" id="ARBA00022687"/>
    </source>
</evidence>
<dbReference type="OrthoDB" id="5804250at2759"/>
<dbReference type="GO" id="GO:0042734">
    <property type="term" value="C:presynaptic membrane"/>
    <property type="evidence" value="ECO:0007669"/>
    <property type="project" value="UniProtKB-SubCell"/>
</dbReference>
<feature type="transmembrane region" description="Helical" evidence="18">
    <location>
        <begin position="400"/>
        <end position="424"/>
    </location>
</feature>
<feature type="transmembrane region" description="Helical" evidence="18">
    <location>
        <begin position="326"/>
        <end position="344"/>
    </location>
</feature>
<accession>A0A7M7JD98</accession>
<keyword evidence="9 18" id="KW-1133">Transmembrane helix</keyword>
<comment type="subunit">
    <text evidence="15">Interacts with wg; in the Golgi. Interacts with Vps35, a component of the retromer complex; wls stability is regulated by Vps35.</text>
</comment>
<evidence type="ECO:0000256" key="1">
    <source>
        <dbReference type="ARBA" id="ARBA00004337"/>
    </source>
</evidence>
<evidence type="ECO:0000256" key="16">
    <source>
        <dbReference type="ARBA" id="ARBA00034104"/>
    </source>
</evidence>
<comment type="subcellular location">
    <subcellularLocation>
        <location evidence="2">Endoplasmic reticulum membrane</location>
        <topology evidence="2">Multi-pass membrane protein</topology>
    </subcellularLocation>
    <subcellularLocation>
        <location evidence="1">Endosome membrane</location>
        <topology evidence="1">Multi-pass membrane protein</topology>
    </subcellularLocation>
    <subcellularLocation>
        <location evidence="3">Golgi apparatus membrane</location>
        <topology evidence="3">Multi-pass membrane protein</topology>
    </subcellularLocation>
    <subcellularLocation>
        <location evidence="16">Postsynaptic cell membrane</location>
        <topology evidence="16">Multi-pass membrane protein</topology>
    </subcellularLocation>
    <subcellularLocation>
        <location evidence="17">Presynaptic cell membrane</location>
        <topology evidence="17">Multi-pass membrane protein</topology>
    </subcellularLocation>
</comment>
<keyword evidence="12" id="KW-0628">Postsynaptic cell membrane</keyword>
<feature type="transmembrane region" description="Helical" evidence="18">
    <location>
        <begin position="457"/>
        <end position="476"/>
    </location>
</feature>
<feature type="transmembrane region" description="Helical" evidence="18">
    <location>
        <begin position="253"/>
        <end position="273"/>
    </location>
</feature>
<dbReference type="InterPro" id="IPR047843">
    <property type="entry name" value="WLS-like_TM"/>
</dbReference>
<evidence type="ECO:0000313" key="22">
    <source>
        <dbReference type="Proteomes" id="UP000594260"/>
    </source>
</evidence>
<feature type="domain" description="Wntless GOLD" evidence="20">
    <location>
        <begin position="68"/>
        <end position="246"/>
    </location>
</feature>
<feature type="domain" description="Wntless-like transmembrane" evidence="19">
    <location>
        <begin position="247"/>
        <end position="520"/>
    </location>
</feature>
<evidence type="ECO:0000259" key="19">
    <source>
        <dbReference type="Pfam" id="PF06664"/>
    </source>
</evidence>
<evidence type="ECO:0000256" key="14">
    <source>
        <dbReference type="ARBA" id="ARBA00025339"/>
    </source>
</evidence>
<feature type="transmembrane region" description="Helical" evidence="18">
    <location>
        <begin position="356"/>
        <end position="375"/>
    </location>
</feature>
<dbReference type="GO" id="GO:0017147">
    <property type="term" value="F:Wnt-protein binding"/>
    <property type="evidence" value="ECO:0007669"/>
    <property type="project" value="InterPro"/>
</dbReference>
<dbReference type="GO" id="GO:0005789">
    <property type="term" value="C:endoplasmic reticulum membrane"/>
    <property type="evidence" value="ECO:0007669"/>
    <property type="project" value="UniProtKB-SubCell"/>
</dbReference>